<reference evidence="2" key="1">
    <citation type="submission" date="2015-03" db="EMBL/GenBank/DDBJ databases">
        <authorList>
            <consortium name="Pathogen Informatics"/>
        </authorList>
    </citation>
    <scope>NUCLEOTIDE SEQUENCE [LARGE SCALE GENOMIC DNA]</scope>
    <source>
        <strain evidence="2">R148</strain>
    </source>
</reference>
<sequence length="64" mass="7226">MAFARQGKRLIDFSLYALLLINTVTHFCFSKKLLLNASFLLIEITKSGKKNSPKQIIIQIDLTG</sequence>
<dbReference type="RefSeq" id="WP_019212269.1">
    <property type="nucleotide sequence ID" value="NZ_CWJI01000004.1"/>
</dbReference>
<dbReference type="EMBL" id="CWJI01000004">
    <property type="protein sequence ID" value="CRY55094.1"/>
    <property type="molecule type" value="Genomic_DNA"/>
</dbReference>
<dbReference type="AlphaFoldDB" id="A0A0H5LVD2"/>
<protein>
    <submittedName>
        <fullName evidence="1">Uncharacterized protein</fullName>
    </submittedName>
</protein>
<organism evidence="1 2">
    <name type="scientific">Yersinia intermedia</name>
    <dbReference type="NCBI Taxonomy" id="631"/>
    <lineage>
        <taxon>Bacteria</taxon>
        <taxon>Pseudomonadati</taxon>
        <taxon>Pseudomonadota</taxon>
        <taxon>Gammaproteobacteria</taxon>
        <taxon>Enterobacterales</taxon>
        <taxon>Yersiniaceae</taxon>
        <taxon>Yersinia</taxon>
    </lineage>
</organism>
<evidence type="ECO:0000313" key="2">
    <source>
        <dbReference type="Proteomes" id="UP000043316"/>
    </source>
</evidence>
<proteinExistence type="predicted"/>
<dbReference type="GeneID" id="68955880"/>
<gene>
    <name evidence="1" type="ORF">ERS008476_02070</name>
</gene>
<evidence type="ECO:0000313" key="1">
    <source>
        <dbReference type="EMBL" id="CRY55094.1"/>
    </source>
</evidence>
<name>A0A0H5LVD2_YERIN</name>
<accession>A0A0H5LVD2</accession>
<dbReference type="Proteomes" id="UP000043316">
    <property type="component" value="Unassembled WGS sequence"/>
</dbReference>